<dbReference type="InterPro" id="IPR006048">
    <property type="entry name" value="A-amylase/branching_C"/>
</dbReference>
<dbReference type="CDD" id="cd11317">
    <property type="entry name" value="AmyAc_bac_euk_AmyA"/>
    <property type="match status" value="1"/>
</dbReference>
<comment type="cofactor">
    <cofactor evidence="3">
        <name>chloride</name>
        <dbReference type="ChEBI" id="CHEBI:17996"/>
    </cofactor>
</comment>
<evidence type="ECO:0000256" key="5">
    <source>
        <dbReference type="ARBA" id="ARBA00012595"/>
    </source>
</evidence>
<evidence type="ECO:0000259" key="15">
    <source>
        <dbReference type="SMART" id="SM00642"/>
    </source>
</evidence>
<dbReference type="SMART" id="SM00642">
    <property type="entry name" value="Aamy"/>
    <property type="match status" value="1"/>
</dbReference>
<evidence type="ECO:0000256" key="12">
    <source>
        <dbReference type="RuleBase" id="RU003615"/>
    </source>
</evidence>
<protein>
    <recommendedName>
        <fullName evidence="5 13">Alpha-amylase</fullName>
        <ecNumber evidence="5 13">3.2.1.1</ecNumber>
    </recommendedName>
</protein>
<proteinExistence type="inferred from homology"/>
<evidence type="ECO:0000256" key="9">
    <source>
        <dbReference type="ARBA" id="ARBA00023214"/>
    </source>
</evidence>
<evidence type="ECO:0000256" key="3">
    <source>
        <dbReference type="ARBA" id="ARBA00001923"/>
    </source>
</evidence>
<dbReference type="InterPro" id="IPR031319">
    <property type="entry name" value="A-amylase_C"/>
</dbReference>
<evidence type="ECO:0000313" key="16">
    <source>
        <dbReference type="EMBL" id="ESP02078.1"/>
    </source>
</evidence>
<keyword evidence="11 13" id="KW-0326">Glycosidase</keyword>
<dbReference type="Proteomes" id="UP000030746">
    <property type="component" value="Unassembled WGS sequence"/>
</dbReference>
<dbReference type="OMA" id="HPWWEVY"/>
<keyword evidence="17" id="KW-1185">Reference proteome</keyword>
<keyword evidence="7 13" id="KW-0378">Hydrolase</keyword>
<reference evidence="16 17" key="1">
    <citation type="journal article" date="2013" name="Nature">
        <title>Insights into bilaterian evolution from three spiralian genomes.</title>
        <authorList>
            <person name="Simakov O."/>
            <person name="Marletaz F."/>
            <person name="Cho S.J."/>
            <person name="Edsinger-Gonzales E."/>
            <person name="Havlak P."/>
            <person name="Hellsten U."/>
            <person name="Kuo D.H."/>
            <person name="Larsson T."/>
            <person name="Lv J."/>
            <person name="Arendt D."/>
            <person name="Savage R."/>
            <person name="Osoegawa K."/>
            <person name="de Jong P."/>
            <person name="Grimwood J."/>
            <person name="Chapman J.A."/>
            <person name="Shapiro H."/>
            <person name="Aerts A."/>
            <person name="Otillar R.P."/>
            <person name="Terry A.Y."/>
            <person name="Boore J.L."/>
            <person name="Grigoriev I.V."/>
            <person name="Lindberg D.R."/>
            <person name="Seaver E.C."/>
            <person name="Weisblat D.A."/>
            <person name="Putnam N.H."/>
            <person name="Rokhsar D.S."/>
        </authorList>
    </citation>
    <scope>NUCLEOTIDE SEQUENCE [LARGE SCALE GENOMIC DNA]</scope>
</reference>
<sequence length="432" mass="47578">MNPYRPWWERYQPVSYNLVTRSGNENAFRDMVSRCNNAGVRIYVDTVINHMTGTGGTGHGTGGSPYDANSLKFPAVPYGGNDFNGHDNCHTGDLSIHNYNNAEEVRNCRLVGLSDLRLSSDYVRGKIADYLNHLIDLGVAGIRIDAAKHMWPGDIAAVLSKTKLLRSDIFGGGKRLFVYQEVIDMGGEAIKGSEYVRSGRVTNFVYGIKLGEVFRKKNPMKYLRNFGEGWGMMNGGDVLNFIDNHDNQRGHGGGGSVLTHWEARPYKMATAFMLAHPYGFPRVMSSFEYNRADNSAGPPHNSDMSIKDVSITSDGTCGNGWSCEHRWRQIYNMVAFRNSAGFTGLANWWSGADYQIAFSRGNKAFIAFNLEGYDLNTYLNTGLAGGIYCDIVTGDLSNGKCTGKTVLVGDDGRAQISVSHSSPDPWIALHIG</sequence>
<evidence type="ECO:0000256" key="13">
    <source>
        <dbReference type="RuleBase" id="RU361134"/>
    </source>
</evidence>
<comment type="cofactor">
    <cofactor evidence="2">
        <name>Ca(2+)</name>
        <dbReference type="ChEBI" id="CHEBI:29108"/>
    </cofactor>
</comment>
<dbReference type="InterPro" id="IPR013780">
    <property type="entry name" value="Glyco_hydro_b"/>
</dbReference>
<dbReference type="Gene3D" id="2.60.40.1180">
    <property type="entry name" value="Golgi alpha-mannosidase II"/>
    <property type="match status" value="1"/>
</dbReference>
<comment type="similarity">
    <text evidence="4 12">Belongs to the glycosyl hydrolase 13 family.</text>
</comment>
<dbReference type="SUPFAM" id="SSF51011">
    <property type="entry name" value="Glycosyl hydrolase domain"/>
    <property type="match status" value="1"/>
</dbReference>
<dbReference type="EC" id="3.2.1.1" evidence="5 13"/>
<evidence type="ECO:0000256" key="7">
    <source>
        <dbReference type="ARBA" id="ARBA00022801"/>
    </source>
</evidence>
<dbReference type="InterPro" id="IPR006047">
    <property type="entry name" value="GH13_cat_dom"/>
</dbReference>
<evidence type="ECO:0000256" key="6">
    <source>
        <dbReference type="ARBA" id="ARBA00022723"/>
    </source>
</evidence>
<dbReference type="Pfam" id="PF00128">
    <property type="entry name" value="Alpha-amylase"/>
    <property type="match status" value="1"/>
</dbReference>
<dbReference type="Gene3D" id="3.20.20.80">
    <property type="entry name" value="Glycosidases"/>
    <property type="match status" value="1"/>
</dbReference>
<dbReference type="GO" id="GO:0004556">
    <property type="term" value="F:alpha-amylase activity"/>
    <property type="evidence" value="ECO:0007669"/>
    <property type="project" value="UniProtKB-UniRule"/>
</dbReference>
<evidence type="ECO:0000256" key="2">
    <source>
        <dbReference type="ARBA" id="ARBA00001913"/>
    </source>
</evidence>
<gene>
    <name evidence="16" type="ORF">LOTGIDRAFT_185931</name>
</gene>
<keyword evidence="9" id="KW-0868">Chloride</keyword>
<dbReference type="Pfam" id="PF02806">
    <property type="entry name" value="Alpha-amylase_C"/>
    <property type="match status" value="1"/>
</dbReference>
<dbReference type="SUPFAM" id="SSF51445">
    <property type="entry name" value="(Trans)glycosidases"/>
    <property type="match status" value="1"/>
</dbReference>
<dbReference type="OrthoDB" id="550577at2759"/>
<dbReference type="InterPro" id="IPR017853">
    <property type="entry name" value="GH"/>
</dbReference>
<organism evidence="16 17">
    <name type="scientific">Lottia gigantea</name>
    <name type="common">Giant owl limpet</name>
    <dbReference type="NCBI Taxonomy" id="225164"/>
    <lineage>
        <taxon>Eukaryota</taxon>
        <taxon>Metazoa</taxon>
        <taxon>Spiralia</taxon>
        <taxon>Lophotrochozoa</taxon>
        <taxon>Mollusca</taxon>
        <taxon>Gastropoda</taxon>
        <taxon>Patellogastropoda</taxon>
        <taxon>Lottioidea</taxon>
        <taxon>Lottiidae</taxon>
        <taxon>Lottia</taxon>
    </lineage>
</organism>
<evidence type="ECO:0000259" key="14">
    <source>
        <dbReference type="SMART" id="SM00632"/>
    </source>
</evidence>
<keyword evidence="8" id="KW-0106">Calcium</keyword>
<dbReference type="EMBL" id="KB200329">
    <property type="protein sequence ID" value="ESP02078.1"/>
    <property type="molecule type" value="Genomic_DNA"/>
</dbReference>
<dbReference type="PANTHER" id="PTHR43447">
    <property type="entry name" value="ALPHA-AMYLASE"/>
    <property type="match status" value="1"/>
</dbReference>
<dbReference type="GO" id="GO:0046872">
    <property type="term" value="F:metal ion binding"/>
    <property type="evidence" value="ECO:0007669"/>
    <property type="project" value="UniProtKB-KW"/>
</dbReference>
<dbReference type="STRING" id="225164.V4AX07"/>
<dbReference type="GeneID" id="20244675"/>
<dbReference type="GO" id="GO:0005975">
    <property type="term" value="P:carbohydrate metabolic process"/>
    <property type="evidence" value="ECO:0007669"/>
    <property type="project" value="InterPro"/>
</dbReference>
<keyword evidence="10 13" id="KW-0119">Carbohydrate metabolism</keyword>
<evidence type="ECO:0000256" key="4">
    <source>
        <dbReference type="ARBA" id="ARBA00008061"/>
    </source>
</evidence>
<evidence type="ECO:0000256" key="8">
    <source>
        <dbReference type="ARBA" id="ARBA00022837"/>
    </source>
</evidence>
<evidence type="ECO:0000256" key="11">
    <source>
        <dbReference type="ARBA" id="ARBA00023295"/>
    </source>
</evidence>
<dbReference type="AlphaFoldDB" id="V4AX07"/>
<comment type="catalytic activity">
    <reaction evidence="1 13">
        <text>Endohydrolysis of (1-&gt;4)-alpha-D-glucosidic linkages in polysaccharides containing three or more (1-&gt;4)-alpha-linked D-glucose units.</text>
        <dbReference type="EC" id="3.2.1.1"/>
    </reaction>
</comment>
<dbReference type="InterPro" id="IPR006046">
    <property type="entry name" value="Alpha_amylase"/>
</dbReference>
<name>V4AX07_LOTGI</name>
<dbReference type="RefSeq" id="XP_009047236.1">
    <property type="nucleotide sequence ID" value="XM_009048988.1"/>
</dbReference>
<keyword evidence="6" id="KW-0479">Metal-binding</keyword>
<evidence type="ECO:0000256" key="10">
    <source>
        <dbReference type="ARBA" id="ARBA00023277"/>
    </source>
</evidence>
<feature type="non-terminal residue" evidence="16">
    <location>
        <position position="432"/>
    </location>
</feature>
<accession>V4AX07</accession>
<feature type="domain" description="Glycosyl hydrolase family 13 catalytic" evidence="15">
    <location>
        <begin position="3"/>
        <end position="337"/>
    </location>
</feature>
<dbReference type="CTD" id="20244675"/>
<dbReference type="KEGG" id="lgi:LOTGIDRAFT_185931"/>
<evidence type="ECO:0000256" key="1">
    <source>
        <dbReference type="ARBA" id="ARBA00000548"/>
    </source>
</evidence>
<feature type="domain" description="Alpha-amylase C-terminal" evidence="14">
    <location>
        <begin position="346"/>
        <end position="432"/>
    </location>
</feature>
<dbReference type="SMART" id="SM00632">
    <property type="entry name" value="Aamy_C"/>
    <property type="match status" value="1"/>
</dbReference>
<dbReference type="PRINTS" id="PR00110">
    <property type="entry name" value="ALPHAAMYLASE"/>
</dbReference>
<evidence type="ECO:0000313" key="17">
    <source>
        <dbReference type="Proteomes" id="UP000030746"/>
    </source>
</evidence>
<dbReference type="HOGENOM" id="CLU_013336_2_1_1"/>